<gene>
    <name evidence="3" type="ORF">QBC40DRAFT_173783</name>
</gene>
<reference evidence="3" key="1">
    <citation type="journal article" date="2023" name="Mol. Phylogenet. Evol.">
        <title>Genome-scale phylogeny and comparative genomics of the fungal order Sordariales.</title>
        <authorList>
            <person name="Hensen N."/>
            <person name="Bonometti L."/>
            <person name="Westerberg I."/>
            <person name="Brannstrom I.O."/>
            <person name="Guillou S."/>
            <person name="Cros-Aarteil S."/>
            <person name="Calhoun S."/>
            <person name="Haridas S."/>
            <person name="Kuo A."/>
            <person name="Mondo S."/>
            <person name="Pangilinan J."/>
            <person name="Riley R."/>
            <person name="LaButti K."/>
            <person name="Andreopoulos B."/>
            <person name="Lipzen A."/>
            <person name="Chen C."/>
            <person name="Yan M."/>
            <person name="Daum C."/>
            <person name="Ng V."/>
            <person name="Clum A."/>
            <person name="Steindorff A."/>
            <person name="Ohm R.A."/>
            <person name="Martin F."/>
            <person name="Silar P."/>
            <person name="Natvig D.O."/>
            <person name="Lalanne C."/>
            <person name="Gautier V."/>
            <person name="Ament-Velasquez S.L."/>
            <person name="Kruys A."/>
            <person name="Hutchinson M.I."/>
            <person name="Powell A.J."/>
            <person name="Barry K."/>
            <person name="Miller A.N."/>
            <person name="Grigoriev I.V."/>
            <person name="Debuchy R."/>
            <person name="Gladieux P."/>
            <person name="Hiltunen Thoren M."/>
            <person name="Johannesson H."/>
        </authorList>
    </citation>
    <scope>NUCLEOTIDE SEQUENCE</scope>
    <source>
        <strain evidence="3">CBS 315.58</strain>
    </source>
</reference>
<evidence type="ECO:0000256" key="1">
    <source>
        <dbReference type="PROSITE-ProRule" id="PRU00023"/>
    </source>
</evidence>
<dbReference type="EMBL" id="MU863918">
    <property type="protein sequence ID" value="KAK4200499.1"/>
    <property type="molecule type" value="Genomic_DNA"/>
</dbReference>
<organism evidence="3 4">
    <name type="scientific">Triangularia verruculosa</name>
    <dbReference type="NCBI Taxonomy" id="2587418"/>
    <lineage>
        <taxon>Eukaryota</taxon>
        <taxon>Fungi</taxon>
        <taxon>Dikarya</taxon>
        <taxon>Ascomycota</taxon>
        <taxon>Pezizomycotina</taxon>
        <taxon>Sordariomycetes</taxon>
        <taxon>Sordariomycetidae</taxon>
        <taxon>Sordariales</taxon>
        <taxon>Podosporaceae</taxon>
        <taxon>Triangularia</taxon>
    </lineage>
</organism>
<dbReference type="PROSITE" id="PS50297">
    <property type="entry name" value="ANK_REP_REGION"/>
    <property type="match status" value="1"/>
</dbReference>
<dbReference type="InterPro" id="IPR057517">
    <property type="entry name" value="SsdA-like_C"/>
</dbReference>
<proteinExistence type="predicted"/>
<name>A0AAN7AVC1_9PEZI</name>
<feature type="domain" description="Single-strand DNA deaminase toxin A-like C-terminal" evidence="2">
    <location>
        <begin position="196"/>
        <end position="261"/>
    </location>
</feature>
<evidence type="ECO:0000259" key="2">
    <source>
        <dbReference type="Pfam" id="PF24120"/>
    </source>
</evidence>
<keyword evidence="1" id="KW-0040">ANK repeat</keyword>
<dbReference type="Pfam" id="PF24120">
    <property type="entry name" value="SsdA_C"/>
    <property type="match status" value="1"/>
</dbReference>
<dbReference type="InterPro" id="IPR036770">
    <property type="entry name" value="Ankyrin_rpt-contain_sf"/>
</dbReference>
<dbReference type="Proteomes" id="UP001303160">
    <property type="component" value="Unassembled WGS sequence"/>
</dbReference>
<sequence>MASLPEAYGLSELHVAAITGDFRRAREILKSLPVSQEGKKKILEARDREGSTALMTAVLCGRLRIAKLLLRYGASRKTRDFQSRVASEYSRSSLFNVKLKIYQKLGLGSISGSQQRKISVILRNPAALRSCRRFGNHPFSYSRMLKHSKRVIILKPSGETERFKPGKEGSNLSNATAGFITSAVTSEGTTKVEQLAVSGWNPNPGRGPRVLDNAVFTGLVREVIRLHDLKVCGSQRDNGNQTALPEHKGRFAACHVEKKLALWWVLRVLKKILGTSDVARISDLRGAVIPTHFKEARLFLDHGPCRDVSTLRNR</sequence>
<dbReference type="InterPro" id="IPR002110">
    <property type="entry name" value="Ankyrin_rpt"/>
</dbReference>
<keyword evidence="4" id="KW-1185">Reference proteome</keyword>
<evidence type="ECO:0000313" key="3">
    <source>
        <dbReference type="EMBL" id="KAK4200499.1"/>
    </source>
</evidence>
<feature type="repeat" description="ANK" evidence="1">
    <location>
        <begin position="49"/>
        <end position="81"/>
    </location>
</feature>
<comment type="caution">
    <text evidence="3">The sequence shown here is derived from an EMBL/GenBank/DDBJ whole genome shotgun (WGS) entry which is preliminary data.</text>
</comment>
<protein>
    <recommendedName>
        <fullName evidence="2">Single-strand DNA deaminase toxin A-like C-terminal domain-containing protein</fullName>
    </recommendedName>
</protein>
<dbReference type="Pfam" id="PF13857">
    <property type="entry name" value="Ank_5"/>
    <property type="match status" value="1"/>
</dbReference>
<dbReference type="PROSITE" id="PS50088">
    <property type="entry name" value="ANK_REPEAT"/>
    <property type="match status" value="1"/>
</dbReference>
<dbReference type="SMART" id="SM00248">
    <property type="entry name" value="ANK"/>
    <property type="match status" value="2"/>
</dbReference>
<reference evidence="3" key="2">
    <citation type="submission" date="2023-05" db="EMBL/GenBank/DDBJ databases">
        <authorList>
            <consortium name="Lawrence Berkeley National Laboratory"/>
            <person name="Steindorff A."/>
            <person name="Hensen N."/>
            <person name="Bonometti L."/>
            <person name="Westerberg I."/>
            <person name="Brannstrom I.O."/>
            <person name="Guillou S."/>
            <person name="Cros-Aarteil S."/>
            <person name="Calhoun S."/>
            <person name="Haridas S."/>
            <person name="Kuo A."/>
            <person name="Mondo S."/>
            <person name="Pangilinan J."/>
            <person name="Riley R."/>
            <person name="Labutti K."/>
            <person name="Andreopoulos B."/>
            <person name="Lipzen A."/>
            <person name="Chen C."/>
            <person name="Yanf M."/>
            <person name="Daum C."/>
            <person name="Ng V."/>
            <person name="Clum A."/>
            <person name="Ohm R."/>
            <person name="Martin F."/>
            <person name="Silar P."/>
            <person name="Natvig D."/>
            <person name="Lalanne C."/>
            <person name="Gautier V."/>
            <person name="Ament-Velasquez S.L."/>
            <person name="Kruys A."/>
            <person name="Hutchinson M.I."/>
            <person name="Powell A.J."/>
            <person name="Barry K."/>
            <person name="Miller A.N."/>
            <person name="Grigoriev I.V."/>
            <person name="Debuchy R."/>
            <person name="Gladieux P."/>
            <person name="Thoren M.H."/>
            <person name="Johannesson H."/>
        </authorList>
    </citation>
    <scope>NUCLEOTIDE SEQUENCE</scope>
    <source>
        <strain evidence="3">CBS 315.58</strain>
    </source>
</reference>
<accession>A0AAN7AVC1</accession>
<dbReference type="Gene3D" id="1.25.40.20">
    <property type="entry name" value="Ankyrin repeat-containing domain"/>
    <property type="match status" value="1"/>
</dbReference>
<evidence type="ECO:0000313" key="4">
    <source>
        <dbReference type="Proteomes" id="UP001303160"/>
    </source>
</evidence>
<dbReference type="SUPFAM" id="SSF48403">
    <property type="entry name" value="Ankyrin repeat"/>
    <property type="match status" value="1"/>
</dbReference>
<dbReference type="AlphaFoldDB" id="A0AAN7AVC1"/>